<name>A0A023G2T8_AMBTT</name>
<reference evidence="2" key="1">
    <citation type="submission" date="2014-03" db="EMBL/GenBank/DDBJ databases">
        <title>The sialotranscriptome of Amblyomma triste, Amblyomma parvum and Amblyomma cajennense ticks, uncovered by 454-based RNA-seq.</title>
        <authorList>
            <person name="Garcia G.R."/>
            <person name="Gardinassi L.G."/>
            <person name="Ribeiro J.M."/>
            <person name="Anatriello E."/>
            <person name="Ferreira B.R."/>
            <person name="Moreira H.N."/>
            <person name="Mafra C."/>
            <person name="Olegario M.M."/>
            <person name="Szabo P.J."/>
            <person name="Miranda-Santos I.K."/>
            <person name="Maruyama S.R."/>
        </authorList>
    </citation>
    <scope>NUCLEOTIDE SEQUENCE</scope>
    <source>
        <strain evidence="2">Mato Grasso do Sul</strain>
        <tissue evidence="2">Salivary glands</tissue>
    </source>
</reference>
<evidence type="ECO:0000256" key="1">
    <source>
        <dbReference type="SAM" id="SignalP"/>
    </source>
</evidence>
<evidence type="ECO:0000313" key="2">
    <source>
        <dbReference type="EMBL" id="JAC27957.1"/>
    </source>
</evidence>
<feature type="chain" id="PRO_5001520503" evidence="1">
    <location>
        <begin position="21"/>
        <end position="157"/>
    </location>
</feature>
<dbReference type="EMBL" id="GBBM01007461">
    <property type="protein sequence ID" value="JAC27957.1"/>
    <property type="molecule type" value="mRNA"/>
</dbReference>
<keyword evidence="1" id="KW-0732">Signal</keyword>
<dbReference type="AlphaFoldDB" id="A0A023G2T8"/>
<sequence length="157" mass="17975">MPPLALLFALCISLLLEALCSHFMHVFQQSLDQVCMLVGWAFMAPLVDVVQVMTEGATRRKVWPFCWQFYLDYNFIFLASVHCQFSNRTTALCHQVVVLCSSLPLQEVLVPDLALQKNTWGSELVELFSNGMVSNWLVLMLCQFSSQHYHTKVSNRI</sequence>
<proteinExistence type="evidence at transcript level"/>
<feature type="signal peptide" evidence="1">
    <location>
        <begin position="1"/>
        <end position="20"/>
    </location>
</feature>
<protein>
    <submittedName>
        <fullName evidence="2">Putative secreted protein</fullName>
    </submittedName>
</protein>
<accession>A0A023G2T8</accession>
<organism evidence="2">
    <name type="scientific">Amblyomma triste</name>
    <name type="common">Neotropical tick</name>
    <dbReference type="NCBI Taxonomy" id="251400"/>
    <lineage>
        <taxon>Eukaryota</taxon>
        <taxon>Metazoa</taxon>
        <taxon>Ecdysozoa</taxon>
        <taxon>Arthropoda</taxon>
        <taxon>Chelicerata</taxon>
        <taxon>Arachnida</taxon>
        <taxon>Acari</taxon>
        <taxon>Parasitiformes</taxon>
        <taxon>Ixodida</taxon>
        <taxon>Ixodoidea</taxon>
        <taxon>Ixodidae</taxon>
        <taxon>Amblyomminae</taxon>
        <taxon>Amblyomma</taxon>
    </lineage>
</organism>